<evidence type="ECO:0000313" key="3">
    <source>
        <dbReference type="Proteomes" id="UP000076858"/>
    </source>
</evidence>
<comment type="caution">
    <text evidence="2">The sequence shown here is derived from an EMBL/GenBank/DDBJ whole genome shotgun (WGS) entry which is preliminary data.</text>
</comment>
<evidence type="ECO:0000256" key="1">
    <source>
        <dbReference type="SAM" id="Phobius"/>
    </source>
</evidence>
<keyword evidence="1" id="KW-0472">Membrane</keyword>
<evidence type="ECO:0000313" key="2">
    <source>
        <dbReference type="EMBL" id="KZS10746.1"/>
    </source>
</evidence>
<feature type="transmembrane region" description="Helical" evidence="1">
    <location>
        <begin position="37"/>
        <end position="55"/>
    </location>
</feature>
<name>A0A164TTL0_9CRUS</name>
<accession>A0A164TTL0</accession>
<protein>
    <submittedName>
        <fullName evidence="2">Uncharacterized protein</fullName>
    </submittedName>
</protein>
<keyword evidence="1" id="KW-1133">Transmembrane helix</keyword>
<dbReference type="EMBL" id="LRGB01001727">
    <property type="protein sequence ID" value="KZS10746.1"/>
    <property type="molecule type" value="Genomic_DNA"/>
</dbReference>
<reference evidence="2 3" key="1">
    <citation type="submission" date="2016-03" db="EMBL/GenBank/DDBJ databases">
        <title>EvidentialGene: Evidence-directed Construction of Genes on Genomes.</title>
        <authorList>
            <person name="Gilbert D.G."/>
            <person name="Choi J.-H."/>
            <person name="Mockaitis K."/>
            <person name="Colbourne J."/>
            <person name="Pfrender M."/>
        </authorList>
    </citation>
    <scope>NUCLEOTIDE SEQUENCE [LARGE SCALE GENOMIC DNA]</scope>
    <source>
        <strain evidence="2 3">Xinb3</strain>
        <tissue evidence="2">Complete organism</tissue>
    </source>
</reference>
<dbReference type="AlphaFoldDB" id="A0A164TTL0"/>
<dbReference type="Proteomes" id="UP000076858">
    <property type="component" value="Unassembled WGS sequence"/>
</dbReference>
<keyword evidence="1" id="KW-0812">Transmembrane</keyword>
<sequence length="76" mass="9047">MERTFDYREQQILVTLTCALQILKEYPRCVDFGNGSLIIHTINLFNYLLFFMVFIENIRRHTPAWNRVSLDGSIHL</sequence>
<keyword evidence="3" id="KW-1185">Reference proteome</keyword>
<organism evidence="2 3">
    <name type="scientific">Daphnia magna</name>
    <dbReference type="NCBI Taxonomy" id="35525"/>
    <lineage>
        <taxon>Eukaryota</taxon>
        <taxon>Metazoa</taxon>
        <taxon>Ecdysozoa</taxon>
        <taxon>Arthropoda</taxon>
        <taxon>Crustacea</taxon>
        <taxon>Branchiopoda</taxon>
        <taxon>Diplostraca</taxon>
        <taxon>Cladocera</taxon>
        <taxon>Anomopoda</taxon>
        <taxon>Daphniidae</taxon>
        <taxon>Daphnia</taxon>
    </lineage>
</organism>
<gene>
    <name evidence="2" type="ORF">APZ42_024720</name>
</gene>
<proteinExistence type="predicted"/>